<dbReference type="InterPro" id="IPR012338">
    <property type="entry name" value="Beta-lactam/transpept-like"/>
</dbReference>
<evidence type="ECO:0000259" key="1">
    <source>
        <dbReference type="Pfam" id="PF00144"/>
    </source>
</evidence>
<dbReference type="Proteomes" id="UP000182840">
    <property type="component" value="Chromosome"/>
</dbReference>
<dbReference type="InterPro" id="IPR050789">
    <property type="entry name" value="Diverse_Enzym_Activities"/>
</dbReference>
<dbReference type="Gene3D" id="3.40.710.10">
    <property type="entry name" value="DD-peptidase/beta-lactamase superfamily"/>
    <property type="match status" value="1"/>
</dbReference>
<dbReference type="SUPFAM" id="SSF56601">
    <property type="entry name" value="beta-lactamase/transpeptidase-like"/>
    <property type="match status" value="1"/>
</dbReference>
<dbReference type="AlphaFoldDB" id="A0A1L3SQ82"/>
<dbReference type="Pfam" id="PF00144">
    <property type="entry name" value="Beta-lactamase"/>
    <property type="match status" value="1"/>
</dbReference>
<reference evidence="3" key="1">
    <citation type="submission" date="2016-11" db="EMBL/GenBank/DDBJ databases">
        <title>Mesorhizobium oceanicum sp. nov., isolated from deep seawater in South China Sea.</title>
        <authorList>
            <person name="Fu G.-Y."/>
        </authorList>
    </citation>
    <scope>NUCLEOTIDE SEQUENCE [LARGE SCALE GENOMIC DNA]</scope>
    <source>
        <strain evidence="3">B7</strain>
    </source>
</reference>
<dbReference type="InterPro" id="IPR001466">
    <property type="entry name" value="Beta-lactam-related"/>
</dbReference>
<evidence type="ECO:0000313" key="2">
    <source>
        <dbReference type="EMBL" id="APH71564.1"/>
    </source>
</evidence>
<feature type="domain" description="Beta-lactamase-related" evidence="1">
    <location>
        <begin position="70"/>
        <end position="377"/>
    </location>
</feature>
<name>A0A1L3SQ82_9HYPH</name>
<evidence type="ECO:0000313" key="3">
    <source>
        <dbReference type="Proteomes" id="UP000182840"/>
    </source>
</evidence>
<accession>A0A1L3SQ82</accession>
<dbReference type="KEGG" id="meso:BSQ44_09410"/>
<gene>
    <name evidence="2" type="ORF">BSQ44_09410</name>
</gene>
<dbReference type="PANTHER" id="PTHR43283">
    <property type="entry name" value="BETA-LACTAMASE-RELATED"/>
    <property type="match status" value="1"/>
</dbReference>
<protein>
    <recommendedName>
        <fullName evidence="1">Beta-lactamase-related domain-containing protein</fullName>
    </recommendedName>
</protein>
<dbReference type="PANTHER" id="PTHR43283:SF7">
    <property type="entry name" value="BETA-LACTAMASE-RELATED DOMAIN-CONTAINING PROTEIN"/>
    <property type="match status" value="1"/>
</dbReference>
<sequence length="385" mass="42942">MTTEFTRRDVRLSNWREYPYSRWTFQNVSELVPVAPISWPRGEDEASPGSDRIRDMPLRLPGGLQTSALEHLTQSHGDAFVAMRGGHLIAEWYAPHSAPDAPHLIFSVSKSVAGLLAGIAAEEGLLDPDAPVTEYVPVPQCGAFSDATVRHLLDMTVSLRFEENYLDRQSDFDRYRRAMLWNPERDGGKTETLEEVLLSLPKDDYEHGERYHYASPVTDMLGLVVERAAGRRYHAYLAEKLWRQMGARGSAYVTLDREGTARAAGGICATARDLARLGQIVLRGGIADGHQVVPRAWIDDIAANGDRRLFAREDGSFPNGHYRSCWYATGDDHGSLAAIGIHEQWIWIDPVRDVVLVKLSSRPEPTDDDATRREIAALGQIARAI</sequence>
<keyword evidence="3" id="KW-1185">Reference proteome</keyword>
<dbReference type="STRING" id="1670800.BSQ44_09410"/>
<proteinExistence type="predicted"/>
<organism evidence="2 3">
    <name type="scientific">Aquibium oceanicum</name>
    <dbReference type="NCBI Taxonomy" id="1670800"/>
    <lineage>
        <taxon>Bacteria</taxon>
        <taxon>Pseudomonadati</taxon>
        <taxon>Pseudomonadota</taxon>
        <taxon>Alphaproteobacteria</taxon>
        <taxon>Hyphomicrobiales</taxon>
        <taxon>Phyllobacteriaceae</taxon>
        <taxon>Aquibium</taxon>
    </lineage>
</organism>
<dbReference type="OrthoDB" id="9814204at2"/>
<dbReference type="RefSeq" id="WP_072603361.1">
    <property type="nucleotide sequence ID" value="NZ_CP018171.1"/>
</dbReference>
<dbReference type="EMBL" id="CP018171">
    <property type="protein sequence ID" value="APH71564.1"/>
    <property type="molecule type" value="Genomic_DNA"/>
</dbReference>